<dbReference type="Proteomes" id="UP001152795">
    <property type="component" value="Unassembled WGS sequence"/>
</dbReference>
<dbReference type="Pfam" id="PF10262">
    <property type="entry name" value="Rdx"/>
    <property type="match status" value="1"/>
</dbReference>
<accession>A0A7D9D4H4</accession>
<dbReference type="NCBIfam" id="TIGR02174">
    <property type="entry name" value="CXXU_selWTH"/>
    <property type="match status" value="1"/>
</dbReference>
<dbReference type="AlphaFoldDB" id="A0A7D9D4H4"/>
<reference evidence="2" key="1">
    <citation type="submission" date="2020-04" db="EMBL/GenBank/DDBJ databases">
        <authorList>
            <person name="Alioto T."/>
            <person name="Alioto T."/>
            <person name="Gomez Garrido J."/>
        </authorList>
    </citation>
    <scope>NUCLEOTIDE SEQUENCE</scope>
    <source>
        <strain evidence="2">A484AB</strain>
    </source>
</reference>
<dbReference type="InterPro" id="IPR011893">
    <property type="entry name" value="Selenoprotein_Rdx-typ"/>
</dbReference>
<dbReference type="EMBL" id="CACRXK020000001">
    <property type="protein sequence ID" value="CAB3976553.1"/>
    <property type="molecule type" value="Genomic_DNA"/>
</dbReference>
<name>A0A7D9D4H4_PARCT</name>
<dbReference type="Gene3D" id="3.40.30.10">
    <property type="entry name" value="Glutaredoxin"/>
    <property type="match status" value="1"/>
</dbReference>
<protein>
    <submittedName>
        <fullName evidence="2">Uncharacterized protein</fullName>
    </submittedName>
</protein>
<dbReference type="SUPFAM" id="SSF52833">
    <property type="entry name" value="Thioredoxin-like"/>
    <property type="match status" value="1"/>
</dbReference>
<keyword evidence="3" id="KW-1185">Reference proteome</keyword>
<organism evidence="2 3">
    <name type="scientific">Paramuricea clavata</name>
    <name type="common">Red gorgonian</name>
    <name type="synonym">Violescent sea-whip</name>
    <dbReference type="NCBI Taxonomy" id="317549"/>
    <lineage>
        <taxon>Eukaryota</taxon>
        <taxon>Metazoa</taxon>
        <taxon>Cnidaria</taxon>
        <taxon>Anthozoa</taxon>
        <taxon>Octocorallia</taxon>
        <taxon>Malacalcyonacea</taxon>
        <taxon>Plexauridae</taxon>
        <taxon>Paramuricea</taxon>
    </lineage>
</organism>
<dbReference type="InterPro" id="IPR036249">
    <property type="entry name" value="Thioredoxin-like_sf"/>
</dbReference>
<evidence type="ECO:0000313" key="3">
    <source>
        <dbReference type="Proteomes" id="UP001152795"/>
    </source>
</evidence>
<dbReference type="OrthoDB" id="5962009at2759"/>
<sequence>MPKYVNVIVEMSGQKAYKLLFAEMSSWVRRKTPAAECTGKNGPEGAFEIFVDGQKVFSKLERNGYPVLNEIATAIENYSKGKPVVEVTKTARRKCACGHTDCVCGIATSITKADCPCECAGSCH</sequence>
<proteinExistence type="predicted"/>
<evidence type="ECO:0000313" key="2">
    <source>
        <dbReference type="EMBL" id="CAB3976553.1"/>
    </source>
</evidence>
<evidence type="ECO:0000256" key="1">
    <source>
        <dbReference type="ARBA" id="ARBA00023284"/>
    </source>
</evidence>
<comment type="caution">
    <text evidence="2">The sequence shown here is derived from an EMBL/GenBank/DDBJ whole genome shotgun (WGS) entry which is preliminary data.</text>
</comment>
<keyword evidence="1" id="KW-0676">Redox-active center</keyword>
<gene>
    <name evidence="2" type="ORF">PACLA_8A066387</name>
</gene>